<name>A0ACB8QYT6_9AGAM</name>
<reference evidence="1" key="1">
    <citation type="submission" date="2021-02" db="EMBL/GenBank/DDBJ databases">
        <authorList>
            <consortium name="DOE Joint Genome Institute"/>
            <person name="Ahrendt S."/>
            <person name="Looney B.P."/>
            <person name="Miyauchi S."/>
            <person name="Morin E."/>
            <person name="Drula E."/>
            <person name="Courty P.E."/>
            <person name="Chicoki N."/>
            <person name="Fauchery L."/>
            <person name="Kohler A."/>
            <person name="Kuo A."/>
            <person name="Labutti K."/>
            <person name="Pangilinan J."/>
            <person name="Lipzen A."/>
            <person name="Riley R."/>
            <person name="Andreopoulos W."/>
            <person name="He G."/>
            <person name="Johnson J."/>
            <person name="Barry K.W."/>
            <person name="Grigoriev I.V."/>
            <person name="Nagy L."/>
            <person name="Hibbett D."/>
            <person name="Henrissat B."/>
            <person name="Matheny P.B."/>
            <person name="Labbe J."/>
            <person name="Martin F."/>
        </authorList>
    </citation>
    <scope>NUCLEOTIDE SEQUENCE</scope>
    <source>
        <strain evidence="1">EC-137</strain>
    </source>
</reference>
<reference evidence="1" key="2">
    <citation type="journal article" date="2022" name="New Phytol.">
        <title>Evolutionary transition to the ectomycorrhizal habit in the genomes of a hyperdiverse lineage of mushroom-forming fungi.</title>
        <authorList>
            <person name="Looney B."/>
            <person name="Miyauchi S."/>
            <person name="Morin E."/>
            <person name="Drula E."/>
            <person name="Courty P.E."/>
            <person name="Kohler A."/>
            <person name="Kuo A."/>
            <person name="LaButti K."/>
            <person name="Pangilinan J."/>
            <person name="Lipzen A."/>
            <person name="Riley R."/>
            <person name="Andreopoulos W."/>
            <person name="He G."/>
            <person name="Johnson J."/>
            <person name="Nolan M."/>
            <person name="Tritt A."/>
            <person name="Barry K.W."/>
            <person name="Grigoriev I.V."/>
            <person name="Nagy L.G."/>
            <person name="Hibbett D."/>
            <person name="Henrissat B."/>
            <person name="Matheny P.B."/>
            <person name="Labbe J."/>
            <person name="Martin F.M."/>
        </authorList>
    </citation>
    <scope>NUCLEOTIDE SEQUENCE</scope>
    <source>
        <strain evidence="1">EC-137</strain>
    </source>
</reference>
<keyword evidence="2" id="KW-1185">Reference proteome</keyword>
<accession>A0ACB8QYT6</accession>
<dbReference type="EMBL" id="MU273469">
    <property type="protein sequence ID" value="KAI0036690.1"/>
    <property type="molecule type" value="Genomic_DNA"/>
</dbReference>
<sequence>MSSGRPAKRRRREVGIGAPSEADSPVNQINAPSSTAYATRRIVVGVLPLTSMCLSVFVRNFAQFLSDPNIWEGRTKHQVQALPDSTIPRLLRELASTCPSLLASELVRDSFLRGPAIILSSDFGGTLNKSVVAAIPSLGHSVHSLSLTYFEKIEDVGFAKVVSALPALQSLNLRGCIRVGQKTVEAVARQCPSLTSINLSYTSVLPLTLLPLLRARRETLKVMKTAIPTWTDASFAKLLDGLRGGGLTFLALETVKLRQTALSDVSLNGFLAFCPNVRRLDISFTRVRRLSDEVIEQFDKLEKLTLTSTNVASQHLCYVLLHAPRLSTLNIGALGGQGQGQQKALIIGSTALTLTDDALSDISDTLADRPHLTSVNLVGNSKLGQRRGPITKFIQNIGRGLRNLNLTGLSLLRSGDLSPLLSEDPSVAPPALQVLSLNRTGVNDEAAQYIASCESLQVLEVSTTRFSEEGLFSIIDNCPLLSKIDLTSCRSIGVAARRQFFEVH</sequence>
<protein>
    <submittedName>
        <fullName evidence="1">Uncharacterized protein</fullName>
    </submittedName>
</protein>
<comment type="caution">
    <text evidence="1">The sequence shown here is derived from an EMBL/GenBank/DDBJ whole genome shotgun (WGS) entry which is preliminary data.</text>
</comment>
<evidence type="ECO:0000313" key="1">
    <source>
        <dbReference type="EMBL" id="KAI0036690.1"/>
    </source>
</evidence>
<gene>
    <name evidence="1" type="ORF">K488DRAFT_40679</name>
</gene>
<dbReference type="Proteomes" id="UP000814128">
    <property type="component" value="Unassembled WGS sequence"/>
</dbReference>
<evidence type="ECO:0000313" key="2">
    <source>
        <dbReference type="Proteomes" id="UP000814128"/>
    </source>
</evidence>
<organism evidence="1 2">
    <name type="scientific">Vararia minispora EC-137</name>
    <dbReference type="NCBI Taxonomy" id="1314806"/>
    <lineage>
        <taxon>Eukaryota</taxon>
        <taxon>Fungi</taxon>
        <taxon>Dikarya</taxon>
        <taxon>Basidiomycota</taxon>
        <taxon>Agaricomycotina</taxon>
        <taxon>Agaricomycetes</taxon>
        <taxon>Russulales</taxon>
        <taxon>Lachnocladiaceae</taxon>
        <taxon>Vararia</taxon>
    </lineage>
</organism>
<proteinExistence type="predicted"/>